<evidence type="ECO:0000313" key="2">
    <source>
        <dbReference type="Proteomes" id="UP000664163"/>
    </source>
</evidence>
<sequence length="112" mass="12767">MVNENLVFKPESYSNTKYGAPPGTDFITITFTIINNSENGIEIDFDDLNLIDSQNNIRRVEFVQGARDDTNGKIFLMIGGNERINKKISFLIDENYSVNGLLYKNTRIELNI</sequence>
<gene>
    <name evidence="1" type="ORF">J0X13_04735</name>
</gene>
<reference evidence="1 2" key="1">
    <citation type="submission" date="2021-03" db="EMBL/GenBank/DDBJ databases">
        <title>Muricauda sp. CAU 1631 isolated from Incheon.</title>
        <authorList>
            <person name="Kim W."/>
        </authorList>
    </citation>
    <scope>NUCLEOTIDE SEQUENCE [LARGE SCALE GENOMIC DNA]</scope>
    <source>
        <strain evidence="1 2">CAU 1631</strain>
    </source>
</reference>
<evidence type="ECO:0000313" key="1">
    <source>
        <dbReference type="EMBL" id="MBO0329841.1"/>
    </source>
</evidence>
<name>A0ABS3EUC2_9FLAO</name>
<accession>A0ABS3EUC2</accession>
<evidence type="ECO:0008006" key="3">
    <source>
        <dbReference type="Google" id="ProtNLM"/>
    </source>
</evidence>
<dbReference type="RefSeq" id="WP_207070291.1">
    <property type="nucleotide sequence ID" value="NZ_JAFLND010000001.1"/>
</dbReference>
<dbReference type="EMBL" id="JAFLND010000001">
    <property type="protein sequence ID" value="MBO0329841.1"/>
    <property type="molecule type" value="Genomic_DNA"/>
</dbReference>
<protein>
    <recommendedName>
        <fullName evidence="3">DUF4352 domain-containing protein</fullName>
    </recommendedName>
</protein>
<dbReference type="Proteomes" id="UP000664163">
    <property type="component" value="Unassembled WGS sequence"/>
</dbReference>
<proteinExistence type="predicted"/>
<keyword evidence="2" id="KW-1185">Reference proteome</keyword>
<organism evidence="1 2">
    <name type="scientific">[Muricauda] lutisoli</name>
    <dbReference type="NCBI Taxonomy" id="2816035"/>
    <lineage>
        <taxon>Bacteria</taxon>
        <taxon>Pseudomonadati</taxon>
        <taxon>Bacteroidota</taxon>
        <taxon>Flavobacteriia</taxon>
        <taxon>Flavobacteriales</taxon>
        <taxon>Flavobacteriaceae</taxon>
        <taxon>Allomuricauda</taxon>
    </lineage>
</organism>
<comment type="caution">
    <text evidence="1">The sequence shown here is derived from an EMBL/GenBank/DDBJ whole genome shotgun (WGS) entry which is preliminary data.</text>
</comment>